<feature type="transmembrane region" description="Helical" evidence="5">
    <location>
        <begin position="193"/>
        <end position="210"/>
    </location>
</feature>
<proteinExistence type="predicted"/>
<dbReference type="GO" id="GO:0046873">
    <property type="term" value="F:metal ion transmembrane transporter activity"/>
    <property type="evidence" value="ECO:0007669"/>
    <property type="project" value="InterPro"/>
</dbReference>
<dbReference type="OrthoDB" id="28779at2157"/>
<name>A1RVR4_PYRIL</name>
<evidence type="ECO:0000256" key="3">
    <source>
        <dbReference type="ARBA" id="ARBA00022989"/>
    </source>
</evidence>
<dbReference type="GO" id="GO:0016020">
    <property type="term" value="C:membrane"/>
    <property type="evidence" value="ECO:0007669"/>
    <property type="project" value="UniProtKB-SubCell"/>
</dbReference>
<keyword evidence="3 5" id="KW-1133">Transmembrane helix</keyword>
<dbReference type="GeneID" id="4617490"/>
<dbReference type="RefSeq" id="WP_011763621.1">
    <property type="nucleotide sequence ID" value="NC_008701.1"/>
</dbReference>
<feature type="transmembrane region" description="Helical" evidence="5">
    <location>
        <begin position="162"/>
        <end position="181"/>
    </location>
</feature>
<dbReference type="eggNOG" id="arCOG02266">
    <property type="taxonomic scope" value="Archaea"/>
</dbReference>
<dbReference type="HOGENOM" id="CLU_1286383_0_0_2"/>
<dbReference type="STRING" id="384616.Pisl_1899"/>
<evidence type="ECO:0000313" key="7">
    <source>
        <dbReference type="Proteomes" id="UP000002595"/>
    </source>
</evidence>
<evidence type="ECO:0000256" key="2">
    <source>
        <dbReference type="ARBA" id="ARBA00022692"/>
    </source>
</evidence>
<comment type="subcellular location">
    <subcellularLocation>
        <location evidence="1">Membrane</location>
        <topology evidence="1">Multi-pass membrane protein</topology>
    </subcellularLocation>
</comment>
<organism evidence="6 7">
    <name type="scientific">Pyrobaculum islandicum (strain DSM 4184 / JCM 9189 / GEO3)</name>
    <dbReference type="NCBI Taxonomy" id="384616"/>
    <lineage>
        <taxon>Archaea</taxon>
        <taxon>Thermoproteota</taxon>
        <taxon>Thermoprotei</taxon>
        <taxon>Thermoproteales</taxon>
        <taxon>Thermoproteaceae</taxon>
        <taxon>Pyrobaculum</taxon>
    </lineage>
</organism>
<dbReference type="InterPro" id="IPR045863">
    <property type="entry name" value="CorA_TM1_TM2"/>
</dbReference>
<evidence type="ECO:0008006" key="8">
    <source>
        <dbReference type="Google" id="ProtNLM"/>
    </source>
</evidence>
<dbReference type="InterPro" id="IPR002523">
    <property type="entry name" value="MgTranspt_CorA/ZnTranspt_ZntB"/>
</dbReference>
<evidence type="ECO:0000256" key="5">
    <source>
        <dbReference type="SAM" id="Phobius"/>
    </source>
</evidence>
<dbReference type="Gene3D" id="1.20.58.340">
    <property type="entry name" value="Magnesium transport protein CorA, transmembrane region"/>
    <property type="match status" value="1"/>
</dbReference>
<dbReference type="AlphaFoldDB" id="A1RVR4"/>
<dbReference type="EMBL" id="CP000504">
    <property type="protein sequence ID" value="ABL89046.1"/>
    <property type="molecule type" value="Genomic_DNA"/>
</dbReference>
<keyword evidence="4 5" id="KW-0472">Membrane</keyword>
<dbReference type="Pfam" id="PF01544">
    <property type="entry name" value="CorA"/>
    <property type="match status" value="1"/>
</dbReference>
<evidence type="ECO:0000256" key="4">
    <source>
        <dbReference type="ARBA" id="ARBA00023136"/>
    </source>
</evidence>
<dbReference type="SUPFAM" id="SSF144083">
    <property type="entry name" value="Magnesium transport protein CorA, transmembrane region"/>
    <property type="match status" value="1"/>
</dbReference>
<accession>A1RVR4</accession>
<dbReference type="KEGG" id="pis:Pisl_1899"/>
<keyword evidence="7" id="KW-1185">Reference proteome</keyword>
<dbReference type="Proteomes" id="UP000002595">
    <property type="component" value="Chromosome"/>
</dbReference>
<evidence type="ECO:0000256" key="1">
    <source>
        <dbReference type="ARBA" id="ARBA00004141"/>
    </source>
</evidence>
<reference evidence="6" key="1">
    <citation type="submission" date="2006-12" db="EMBL/GenBank/DDBJ databases">
        <title>Complete sequence of Pyrobaculum islandicum DSM 4184.</title>
        <authorList>
            <person name="Copeland A."/>
            <person name="Lucas S."/>
            <person name="Lapidus A."/>
            <person name="Barry K."/>
            <person name="Detter J.C."/>
            <person name="Glavina del Rio T."/>
            <person name="Dalin E."/>
            <person name="Tice H."/>
            <person name="Pitluck S."/>
            <person name="Meincke L."/>
            <person name="Brettin T."/>
            <person name="Bruce D."/>
            <person name="Han C."/>
            <person name="Tapia R."/>
            <person name="Gilna P."/>
            <person name="Schmutz J."/>
            <person name="Larimer F."/>
            <person name="Land M."/>
            <person name="Hauser L."/>
            <person name="Kyrpides N."/>
            <person name="Mikhailova N."/>
            <person name="Cozen A.E."/>
            <person name="Fitz-Gibbon S.T."/>
            <person name="House C.H."/>
            <person name="Saltikov C."/>
            <person name="Lowe T."/>
            <person name="Richardson P."/>
        </authorList>
    </citation>
    <scope>NUCLEOTIDE SEQUENCE [LARGE SCALE GENOMIC DNA]</scope>
    <source>
        <strain evidence="6">DSM 4184</strain>
    </source>
</reference>
<sequence>MVYIFDEGGITIVQLPLVKIEEGEVKEEGVELAVDQAGKVIKGPYRTVQEAFQKALDSLSTALQYTEGFLDQLEYRLEMEEAVRPSDVYTASYLAHHLYYTASQLHYLGRELLRRGFISHRLQNYSRALYRKALIIRRYARDIRLLYATTVQLSLDASMKKLTWLGTVAMPALIISSIYGMNLHWLPLADNPPVVFAILATATLAFAYILNKI</sequence>
<protein>
    <recommendedName>
        <fullName evidence="8">Mg2+ and Co2+ transporter-like protein</fullName>
    </recommendedName>
</protein>
<evidence type="ECO:0000313" key="6">
    <source>
        <dbReference type="EMBL" id="ABL89046.1"/>
    </source>
</evidence>
<gene>
    <name evidence="6" type="ordered locus">Pisl_1899</name>
</gene>
<keyword evidence="2 5" id="KW-0812">Transmembrane</keyword>